<reference evidence="2" key="1">
    <citation type="submission" date="2014-09" db="EMBL/GenBank/DDBJ databases">
        <authorList>
            <person name="Gomez-Valero L."/>
        </authorList>
    </citation>
    <scope>NUCLEOTIDE SEQUENCE [LARGE SCALE GENOMIC DNA]</scope>
    <source>
        <strain evidence="2">ATCC700992</strain>
    </source>
</reference>
<evidence type="ECO:0000313" key="1">
    <source>
        <dbReference type="EMBL" id="CEG57941.1"/>
    </source>
</evidence>
<dbReference type="HOGENOM" id="CLU_1452759_0_0_6"/>
<dbReference type="AlphaFoldDB" id="A0A098G7G0"/>
<sequence length="176" mass="19050">MNRLVIIALLSLIHMIGYAKSSNFVACKSTYALCTEALCEPLPGKAGFATCSCKVKTGYSAGTKPCTGVIKTQHGQAVSSRYYPIKSYKVCTNDRPWAFCLDSPCIMDPQDPSKATCICSLAKNQGKYIIVPKGHEAASCTQGIYSSATVDDVTQITDFLKTQPNLHPFPIKVLND</sequence>
<dbReference type="EMBL" id="LN614827">
    <property type="protein sequence ID" value="CEG57941.1"/>
    <property type="molecule type" value="Genomic_DNA"/>
</dbReference>
<dbReference type="KEGG" id="lfa:LFA_2570"/>
<dbReference type="STRING" id="1212491.LFA_2570"/>
<accession>A0A098G7G0</accession>
<name>A0A098G7G0_9GAMM</name>
<organism evidence="1 2">
    <name type="scientific">Legionella fallonii LLAP-10</name>
    <dbReference type="NCBI Taxonomy" id="1212491"/>
    <lineage>
        <taxon>Bacteria</taxon>
        <taxon>Pseudomonadati</taxon>
        <taxon>Pseudomonadota</taxon>
        <taxon>Gammaproteobacteria</taxon>
        <taxon>Legionellales</taxon>
        <taxon>Legionellaceae</taxon>
        <taxon>Legionella</taxon>
    </lineage>
</organism>
<proteinExistence type="predicted"/>
<gene>
    <name evidence="1" type="ORF">LFA_2570</name>
</gene>
<evidence type="ECO:0000313" key="2">
    <source>
        <dbReference type="Proteomes" id="UP000032430"/>
    </source>
</evidence>
<dbReference type="Proteomes" id="UP000032430">
    <property type="component" value="Chromosome I"/>
</dbReference>
<dbReference type="RefSeq" id="WP_045096349.1">
    <property type="nucleotide sequence ID" value="NZ_LN614827.1"/>
</dbReference>
<protein>
    <submittedName>
        <fullName evidence="1">Uncharacterized protein</fullName>
    </submittedName>
</protein>
<keyword evidence="2" id="KW-1185">Reference proteome</keyword>